<protein>
    <submittedName>
        <fullName evidence="1">Uncharacterized protein</fullName>
    </submittedName>
</protein>
<keyword evidence="2" id="KW-1185">Reference proteome</keyword>
<dbReference type="InterPro" id="IPR036388">
    <property type="entry name" value="WH-like_DNA-bd_sf"/>
</dbReference>
<comment type="caution">
    <text evidence="1">The sequence shown here is derived from an EMBL/GenBank/DDBJ whole genome shotgun (WGS) entry which is preliminary data.</text>
</comment>
<dbReference type="AlphaFoldDB" id="A0A397GY93"/>
<evidence type="ECO:0000313" key="2">
    <source>
        <dbReference type="Proteomes" id="UP000266861"/>
    </source>
</evidence>
<name>A0A397GY93_9GLOM</name>
<evidence type="ECO:0000313" key="1">
    <source>
        <dbReference type="EMBL" id="RHZ54033.1"/>
    </source>
</evidence>
<proteinExistence type="predicted"/>
<dbReference type="OrthoDB" id="447635at2759"/>
<dbReference type="Proteomes" id="UP000266861">
    <property type="component" value="Unassembled WGS sequence"/>
</dbReference>
<dbReference type="Gene3D" id="1.10.10.10">
    <property type="entry name" value="Winged helix-like DNA-binding domain superfamily/Winged helix DNA-binding domain"/>
    <property type="match status" value="1"/>
</dbReference>
<accession>A0A397GY93</accession>
<reference evidence="1 2" key="1">
    <citation type="submission" date="2018-08" db="EMBL/GenBank/DDBJ databases">
        <title>Genome and evolution of the arbuscular mycorrhizal fungus Diversispora epigaea (formerly Glomus versiforme) and its bacterial endosymbionts.</title>
        <authorList>
            <person name="Sun X."/>
            <person name="Fei Z."/>
            <person name="Harrison M."/>
        </authorList>
    </citation>
    <scope>NUCLEOTIDE SEQUENCE [LARGE SCALE GENOMIC DNA]</scope>
    <source>
        <strain evidence="1 2">IT104</strain>
    </source>
</reference>
<dbReference type="EMBL" id="PQFF01000381">
    <property type="protein sequence ID" value="RHZ54033.1"/>
    <property type="molecule type" value="Genomic_DNA"/>
</dbReference>
<sequence>MVHTKRKLGLDAKQIFDDGSFREFPSIAEARRVTGINHIWRVCQGLQAQTGYRWEYVERISPTLKTAFQENANAKINEEAKKKVPPEIQLSISNESISVDSEKLLETESIALTIKIRKNYQKKQSFEFPTQLVITSIPMTYFSLQHI</sequence>
<organism evidence="1 2">
    <name type="scientific">Diversispora epigaea</name>
    <dbReference type="NCBI Taxonomy" id="1348612"/>
    <lineage>
        <taxon>Eukaryota</taxon>
        <taxon>Fungi</taxon>
        <taxon>Fungi incertae sedis</taxon>
        <taxon>Mucoromycota</taxon>
        <taxon>Glomeromycotina</taxon>
        <taxon>Glomeromycetes</taxon>
        <taxon>Diversisporales</taxon>
        <taxon>Diversisporaceae</taxon>
        <taxon>Diversispora</taxon>
    </lineage>
</organism>
<gene>
    <name evidence="1" type="ORF">Glove_431g36</name>
</gene>